<feature type="domain" description="HEPN/Toprim N-terminal" evidence="1">
    <location>
        <begin position="1"/>
        <end position="104"/>
    </location>
</feature>
<dbReference type="EMBL" id="BMJV01000002">
    <property type="protein sequence ID" value="GGG68778.1"/>
    <property type="molecule type" value="Genomic_DNA"/>
</dbReference>
<proteinExistence type="predicted"/>
<dbReference type="Pfam" id="PF18871">
    <property type="entry name" value="HEPN_Toprim_N"/>
    <property type="match status" value="1"/>
</dbReference>
<protein>
    <recommendedName>
        <fullName evidence="1">HEPN/Toprim N-terminal domain-containing protein</fullName>
    </recommendedName>
</protein>
<evidence type="ECO:0000259" key="1">
    <source>
        <dbReference type="Pfam" id="PF18871"/>
    </source>
</evidence>
<gene>
    <name evidence="2" type="ORF">GCM10011415_15040</name>
</gene>
<dbReference type="Proteomes" id="UP000617145">
    <property type="component" value="Unassembled WGS sequence"/>
</dbReference>
<dbReference type="InterPro" id="IPR041487">
    <property type="entry name" value="HEPN/Toprim-NTD1"/>
</dbReference>
<evidence type="ECO:0000313" key="3">
    <source>
        <dbReference type="Proteomes" id="UP000617145"/>
    </source>
</evidence>
<keyword evidence="3" id="KW-1185">Reference proteome</keyword>
<reference evidence="2" key="2">
    <citation type="submission" date="2020-09" db="EMBL/GenBank/DDBJ databases">
        <authorList>
            <person name="Sun Q."/>
            <person name="Zhou Y."/>
        </authorList>
    </citation>
    <scope>NUCLEOTIDE SEQUENCE</scope>
    <source>
        <strain evidence="2">CGMCC 1.15762</strain>
    </source>
</reference>
<dbReference type="AlphaFoldDB" id="A0A8J3EFY0"/>
<accession>A0A8J3EFY0</accession>
<sequence length="297" mass="33477">MPFKEALELVRNVDLASLKEGTRDNHGGLLPAEYQKRLEEPLTDHYGRAPGWDLSTLLDRLMPYDILRMLAERPANLDLIVQWDFMDVVESGYFEREDFSVGVDDEGLLLVTEGTSDTKVIQHAFAILRPEIADFFRFIDMEDNYPFGGHGQLMNFMRGLRSIGKADGVLAIFDNDTVGVASLAQLEELSGINAIKLPDLEEFRSFPTIGPNGEHLADINGKAAAIECYLKLPQRCRIRWSNYEKRAGAYQGSIDQTSGEKSAQQDEFLRTTRVDDYPFEKMEKVLDVIVEACTSLS</sequence>
<comment type="caution">
    <text evidence="2">The sequence shown here is derived from an EMBL/GenBank/DDBJ whole genome shotgun (WGS) entry which is preliminary data.</text>
</comment>
<name>A0A8J3EFY0_9RHOB</name>
<evidence type="ECO:0000313" key="2">
    <source>
        <dbReference type="EMBL" id="GGG68778.1"/>
    </source>
</evidence>
<reference evidence="2" key="1">
    <citation type="journal article" date="2014" name="Int. J. Syst. Evol. Microbiol.">
        <title>Complete genome sequence of Corynebacterium casei LMG S-19264T (=DSM 44701T), isolated from a smear-ripened cheese.</title>
        <authorList>
            <consortium name="US DOE Joint Genome Institute (JGI-PGF)"/>
            <person name="Walter F."/>
            <person name="Albersmeier A."/>
            <person name="Kalinowski J."/>
            <person name="Ruckert C."/>
        </authorList>
    </citation>
    <scope>NUCLEOTIDE SEQUENCE</scope>
    <source>
        <strain evidence="2">CGMCC 1.15762</strain>
    </source>
</reference>
<organism evidence="2 3">
    <name type="scientific">Salipiger pallidus</name>
    <dbReference type="NCBI Taxonomy" id="1775170"/>
    <lineage>
        <taxon>Bacteria</taxon>
        <taxon>Pseudomonadati</taxon>
        <taxon>Pseudomonadota</taxon>
        <taxon>Alphaproteobacteria</taxon>
        <taxon>Rhodobacterales</taxon>
        <taxon>Roseobacteraceae</taxon>
        <taxon>Salipiger</taxon>
    </lineage>
</organism>